<dbReference type="SUPFAM" id="SSF55874">
    <property type="entry name" value="ATPase domain of HSP90 chaperone/DNA topoisomerase II/histidine kinase"/>
    <property type="match status" value="1"/>
</dbReference>
<evidence type="ECO:0000313" key="1">
    <source>
        <dbReference type="EMBL" id="MBT1587970.1"/>
    </source>
</evidence>
<keyword evidence="2" id="KW-1185">Reference proteome</keyword>
<name>A0ABS5VGK4_9MICO</name>
<dbReference type="EMBL" id="JAHEWS010000011">
    <property type="protein sequence ID" value="MBT1587970.1"/>
    <property type="molecule type" value="Genomic_DNA"/>
</dbReference>
<sequence>MEIARALQRETITPVRTVLNDVLRLRSESPAPGLSSSSSLGGVEHSALGQAELARLIRHELAPPIGWARRAGASEIEDFAASSTSDALDRLDRRIDALVALIRSEGALDMQRSSLQAVLKSLWPIPLDAPIFAFDGHAESSEVEFDTDLGLFELIIANAYQNALDSVSEFRLSGDISVTWGVTSSRFWVRISNPFHGDRFDISEVSAEGVTTKSGHKGVGLSVMKQACNQLHYSFRISGRASVATFVLSGSRWESG</sequence>
<keyword evidence="1" id="KW-0067">ATP-binding</keyword>
<reference evidence="1 2" key="1">
    <citation type="submission" date="2021-05" db="EMBL/GenBank/DDBJ databases">
        <title>Whole genome sequence of Curtobacterium flaccumfaciens pv. flaccumfaciens strain CFBP 8819.</title>
        <authorList>
            <person name="Osdaghi E."/>
            <person name="Taghouti G."/>
            <person name="Portier P."/>
            <person name="Fazliarab A."/>
            <person name="Taghavi S.M."/>
            <person name="Briand M."/>
            <person name="Le-Saux M."/>
            <person name="Jacques M.-A."/>
        </authorList>
    </citation>
    <scope>NUCLEOTIDE SEQUENCE [LARGE SCALE GENOMIC DNA]</scope>
    <source>
        <strain evidence="1 2">CFBP 8819</strain>
    </source>
</reference>
<dbReference type="GO" id="GO:0005524">
    <property type="term" value="F:ATP binding"/>
    <property type="evidence" value="ECO:0007669"/>
    <property type="project" value="UniProtKB-KW"/>
</dbReference>
<protein>
    <submittedName>
        <fullName evidence="1">ATP-binding protein</fullName>
    </submittedName>
</protein>
<evidence type="ECO:0000313" key="2">
    <source>
        <dbReference type="Proteomes" id="UP001519641"/>
    </source>
</evidence>
<proteinExistence type="predicted"/>
<accession>A0ABS5VGK4</accession>
<keyword evidence="1" id="KW-0547">Nucleotide-binding</keyword>
<organism evidence="1 2">
    <name type="scientific">Curtobacterium aurantiacum</name>
    <dbReference type="NCBI Taxonomy" id="3236919"/>
    <lineage>
        <taxon>Bacteria</taxon>
        <taxon>Bacillati</taxon>
        <taxon>Actinomycetota</taxon>
        <taxon>Actinomycetes</taxon>
        <taxon>Micrococcales</taxon>
        <taxon>Microbacteriaceae</taxon>
        <taxon>Curtobacterium</taxon>
    </lineage>
</organism>
<dbReference type="RefSeq" id="WP_214544404.1">
    <property type="nucleotide sequence ID" value="NZ_JAHEWS010000011.1"/>
</dbReference>
<gene>
    <name evidence="1" type="ORF">KK097_09115</name>
</gene>
<dbReference type="Proteomes" id="UP001519641">
    <property type="component" value="Unassembled WGS sequence"/>
</dbReference>
<dbReference type="InterPro" id="IPR036890">
    <property type="entry name" value="HATPase_C_sf"/>
</dbReference>
<dbReference type="Gene3D" id="3.30.565.10">
    <property type="entry name" value="Histidine kinase-like ATPase, C-terminal domain"/>
    <property type="match status" value="1"/>
</dbReference>
<comment type="caution">
    <text evidence="1">The sequence shown here is derived from an EMBL/GenBank/DDBJ whole genome shotgun (WGS) entry which is preliminary data.</text>
</comment>